<evidence type="ECO:0000313" key="1">
    <source>
        <dbReference type="EMBL" id="EUD64851.1"/>
    </source>
</evidence>
<name>W7AHV0_9APIC</name>
<dbReference type="Proteomes" id="UP000030640">
    <property type="component" value="Unassembled WGS sequence"/>
</dbReference>
<organism evidence="1 2">
    <name type="scientific">Plasmodium inui San Antonio 1</name>
    <dbReference type="NCBI Taxonomy" id="1237626"/>
    <lineage>
        <taxon>Eukaryota</taxon>
        <taxon>Sar</taxon>
        <taxon>Alveolata</taxon>
        <taxon>Apicomplexa</taxon>
        <taxon>Aconoidasida</taxon>
        <taxon>Haemosporida</taxon>
        <taxon>Plasmodiidae</taxon>
        <taxon>Plasmodium</taxon>
        <taxon>Plasmodium (Plasmodium)</taxon>
    </lineage>
</organism>
<dbReference type="GeneID" id="20040073"/>
<dbReference type="EMBL" id="KI965488">
    <property type="protein sequence ID" value="EUD64851.1"/>
    <property type="molecule type" value="Genomic_DNA"/>
</dbReference>
<protein>
    <submittedName>
        <fullName evidence="1">Uncharacterized protein</fullName>
    </submittedName>
</protein>
<gene>
    <name evidence="1" type="ORF">C922_04799</name>
</gene>
<evidence type="ECO:0000313" key="2">
    <source>
        <dbReference type="Proteomes" id="UP000030640"/>
    </source>
</evidence>
<keyword evidence="2" id="KW-1185">Reference proteome</keyword>
<dbReference type="RefSeq" id="XP_008818599.1">
    <property type="nucleotide sequence ID" value="XM_008820377.1"/>
</dbReference>
<dbReference type="VEuPathDB" id="PlasmoDB:C922_04799"/>
<reference evidence="1 2" key="1">
    <citation type="submission" date="2013-02" db="EMBL/GenBank/DDBJ databases">
        <title>The Genome Sequence of Plasmodium inui San Antonio 1.</title>
        <authorList>
            <consortium name="The Broad Institute Genome Sequencing Platform"/>
            <consortium name="The Broad Institute Genome Sequencing Center for Infectious Disease"/>
            <person name="Neafsey D."/>
            <person name="Cheeseman I."/>
            <person name="Volkman S."/>
            <person name="Adams J."/>
            <person name="Walker B."/>
            <person name="Young S.K."/>
            <person name="Zeng Q."/>
            <person name="Gargeya S."/>
            <person name="Fitzgerald M."/>
            <person name="Haas B."/>
            <person name="Abouelleil A."/>
            <person name="Alvarado L."/>
            <person name="Arachchi H.M."/>
            <person name="Berlin A.M."/>
            <person name="Chapman S.B."/>
            <person name="Dewar J."/>
            <person name="Goldberg J."/>
            <person name="Griggs A."/>
            <person name="Gujja S."/>
            <person name="Hansen M."/>
            <person name="Howarth C."/>
            <person name="Imamovic A."/>
            <person name="Larimer J."/>
            <person name="McCowan C."/>
            <person name="Murphy C."/>
            <person name="Neiman D."/>
            <person name="Pearson M."/>
            <person name="Priest M."/>
            <person name="Roberts A."/>
            <person name="Saif S."/>
            <person name="Shea T."/>
            <person name="Sisk P."/>
            <person name="Sykes S."/>
            <person name="Wortman J."/>
            <person name="Nusbaum C."/>
            <person name="Birren B."/>
        </authorList>
    </citation>
    <scope>NUCLEOTIDE SEQUENCE [LARGE SCALE GENOMIC DNA]</scope>
    <source>
        <strain evidence="1 2">San Antonio 1</strain>
    </source>
</reference>
<dbReference type="AlphaFoldDB" id="W7AHV0"/>
<sequence>MLQNLLSKRDYKYILKNKGNINSSCKESLLEDFQKPSLTPTGDILDRRWPAHTIQELTNNEAIMCESSTGGLSWDVKPRNSFVQDIQKIKIFMIKHNMDIL</sequence>
<proteinExistence type="predicted"/>
<accession>W7AHV0</accession>